<evidence type="ECO:0000256" key="2">
    <source>
        <dbReference type="ARBA" id="ARBA00022741"/>
    </source>
</evidence>
<keyword evidence="7" id="KW-1185">Reference proteome</keyword>
<evidence type="ECO:0000256" key="1">
    <source>
        <dbReference type="ARBA" id="ARBA00005290"/>
    </source>
</evidence>
<proteinExistence type="inferred from homology"/>
<dbReference type="Gene3D" id="3.40.50.300">
    <property type="entry name" value="P-loop containing nucleotide triphosphate hydrolases"/>
    <property type="match status" value="1"/>
</dbReference>
<name>A0A0F9ZDC2_9MICR</name>
<dbReference type="VEuPathDB" id="MicrosporidiaDB:G9O61_00g015440"/>
<comment type="function">
    <text evidence="5">Small GTPase required for proper nuclear import of RNA polymerase II (RNAPII). May act at an RNAP assembly step prior to nuclear import.</text>
</comment>
<dbReference type="VEuPathDB" id="MicrosporidiaDB:NCER_100745"/>
<dbReference type="SUPFAM" id="SSF52540">
    <property type="entry name" value="P-loop containing nucleoside triphosphate hydrolases"/>
    <property type="match status" value="1"/>
</dbReference>
<organism evidence="6 7">
    <name type="scientific">Vairimorpha ceranae</name>
    <dbReference type="NCBI Taxonomy" id="40302"/>
    <lineage>
        <taxon>Eukaryota</taxon>
        <taxon>Fungi</taxon>
        <taxon>Fungi incertae sedis</taxon>
        <taxon>Microsporidia</taxon>
        <taxon>Nosematidae</taxon>
        <taxon>Vairimorpha</taxon>
    </lineage>
</organism>
<keyword evidence="3 5" id="KW-0378">Hydrolase</keyword>
<protein>
    <recommendedName>
        <fullName evidence="5">GPN-loop GTPase</fullName>
        <ecNumber evidence="5">3.6.5.-</ecNumber>
    </recommendedName>
</protein>
<dbReference type="EC" id="3.6.5.-" evidence="5"/>
<dbReference type="InterPro" id="IPR027417">
    <property type="entry name" value="P-loop_NTPase"/>
</dbReference>
<comment type="subunit">
    <text evidence="5">Binds to RNA polymerase II.</text>
</comment>
<evidence type="ECO:0000313" key="6">
    <source>
        <dbReference type="EMBL" id="KKO75559.1"/>
    </source>
</evidence>
<dbReference type="OMA" id="HEVCLEW"/>
<dbReference type="Pfam" id="PF03029">
    <property type="entry name" value="ATP_bind_1"/>
    <property type="match status" value="1"/>
</dbReference>
<dbReference type="AlphaFoldDB" id="A0A0F9ZDC2"/>
<keyword evidence="5" id="KW-0963">Cytoplasm</keyword>
<keyword evidence="2 5" id="KW-0547">Nucleotide-binding</keyword>
<accession>A0A0F9ZDC2</accession>
<sequence length="276" mass="31291">MDLTTVTDIQDHLGNLNISEKPTIFIVVGMAGSGKTTFCQRLYSWISSEYCKIDTKTGLNSYIYSINLDPAVVNTKMPLNVDIREHIDYYDVMEKYNLGPNGAITTSLNLFLINIESHFKVKSNFVIVDTPGQIESFTWSSPGYVLRDFFKKIGNVLMIYVVDSEVSQDFSVFMSNMIYSISLMCRYSLPVLCTFNKCDIIDSNKIESWIRDYEAFREDLDENDNSTPLLGSLALHFEEFYSEINTVAVSSKTGTGKINFFKAINDLVSKKSKSDL</sequence>
<evidence type="ECO:0000313" key="7">
    <source>
        <dbReference type="Proteomes" id="UP000034350"/>
    </source>
</evidence>
<comment type="caution">
    <text evidence="6">The sequence shown here is derived from an EMBL/GenBank/DDBJ whole genome shotgun (WGS) entry which is preliminary data.</text>
</comment>
<dbReference type="VEuPathDB" id="MicrosporidiaDB:AAJ76_1800057660"/>
<evidence type="ECO:0000256" key="3">
    <source>
        <dbReference type="ARBA" id="ARBA00022801"/>
    </source>
</evidence>
<comment type="similarity">
    <text evidence="1 5">Belongs to the GPN-loop GTPase family.</text>
</comment>
<dbReference type="PANTHER" id="PTHR21231:SF8">
    <property type="entry name" value="GPN-LOOP GTPASE 1"/>
    <property type="match status" value="1"/>
</dbReference>
<dbReference type="InterPro" id="IPR004130">
    <property type="entry name" value="Gpn"/>
</dbReference>
<evidence type="ECO:0000256" key="5">
    <source>
        <dbReference type="RuleBase" id="RU365059"/>
    </source>
</evidence>
<dbReference type="RefSeq" id="XP_024331301.1">
    <property type="nucleotide sequence ID" value="XM_024474299.1"/>
</dbReference>
<dbReference type="GO" id="GO:0005634">
    <property type="term" value="C:nucleus"/>
    <property type="evidence" value="ECO:0007669"/>
    <property type="project" value="UniProtKB-SubCell"/>
</dbReference>
<dbReference type="OrthoDB" id="243313at2759"/>
<comment type="subcellular location">
    <subcellularLocation>
        <location evidence="5">Cytoplasm</location>
    </subcellularLocation>
    <subcellularLocation>
        <location evidence="5">Nucleus</location>
    </subcellularLocation>
</comment>
<dbReference type="GO" id="GO:0005525">
    <property type="term" value="F:GTP binding"/>
    <property type="evidence" value="ECO:0007669"/>
    <property type="project" value="UniProtKB-KW"/>
</dbReference>
<dbReference type="EMBL" id="JPQZ01000018">
    <property type="protein sequence ID" value="KKO75559.1"/>
    <property type="molecule type" value="Genomic_DNA"/>
</dbReference>
<dbReference type="GeneID" id="36319214"/>
<dbReference type="GO" id="GO:0003924">
    <property type="term" value="F:GTPase activity"/>
    <property type="evidence" value="ECO:0007669"/>
    <property type="project" value="TreeGrafter"/>
</dbReference>
<dbReference type="Proteomes" id="UP000034350">
    <property type="component" value="Unassembled WGS sequence"/>
</dbReference>
<dbReference type="PANTHER" id="PTHR21231">
    <property type="entry name" value="XPA-BINDING PROTEIN 1-RELATED"/>
    <property type="match status" value="1"/>
</dbReference>
<reference evidence="6 7" key="1">
    <citation type="journal article" date="2015" name="Environ. Microbiol.">
        <title>Genome analyses suggest the presence of polyploidy and recent human-driven expansions in eight global populations of the honeybee pathogen Nosema ceranae.</title>
        <authorList>
            <person name="Pelin A."/>
            <person name="Selman M."/>
            <person name="Aris-Brosou S."/>
            <person name="Farinelli L."/>
            <person name="Corradi N."/>
        </authorList>
    </citation>
    <scope>NUCLEOTIDE SEQUENCE [LARGE SCALE GENOMIC DNA]</scope>
    <source>
        <strain evidence="6 7">PA08 1199</strain>
    </source>
</reference>
<evidence type="ECO:0000256" key="4">
    <source>
        <dbReference type="ARBA" id="ARBA00023134"/>
    </source>
</evidence>
<dbReference type="GO" id="GO:0005737">
    <property type="term" value="C:cytoplasm"/>
    <property type="evidence" value="ECO:0007669"/>
    <property type="project" value="UniProtKB-SubCell"/>
</dbReference>
<gene>
    <name evidence="6" type="ORF">AAJ76_1800057660</name>
</gene>
<keyword evidence="4 5" id="KW-0342">GTP-binding</keyword>